<proteinExistence type="inferred from homology"/>
<dbReference type="InterPro" id="IPR002582">
    <property type="entry name" value="ACPS"/>
</dbReference>
<dbReference type="HAMAP" id="MF_00101">
    <property type="entry name" value="AcpS"/>
    <property type="match status" value="1"/>
</dbReference>
<dbReference type="InterPro" id="IPR008278">
    <property type="entry name" value="4-PPantetheinyl_Trfase_dom"/>
</dbReference>
<dbReference type="Gene3D" id="3.90.470.20">
    <property type="entry name" value="4'-phosphopantetheinyl transferase domain"/>
    <property type="match status" value="1"/>
</dbReference>
<reference evidence="9" key="1">
    <citation type="submission" date="2015-10" db="EMBL/GenBank/DDBJ databases">
        <authorList>
            <person name="Gilbert D.G."/>
        </authorList>
    </citation>
    <scope>NUCLEOTIDE SEQUENCE</scope>
</reference>
<evidence type="ECO:0000256" key="4">
    <source>
        <dbReference type="ARBA" id="ARBA00022832"/>
    </source>
</evidence>
<organism evidence="9">
    <name type="scientific">hydrothermal vent metagenome</name>
    <dbReference type="NCBI Taxonomy" id="652676"/>
    <lineage>
        <taxon>unclassified sequences</taxon>
        <taxon>metagenomes</taxon>
        <taxon>ecological metagenomes</taxon>
    </lineage>
</organism>
<keyword evidence="7" id="KW-0275">Fatty acid biosynthesis</keyword>
<evidence type="ECO:0000256" key="6">
    <source>
        <dbReference type="ARBA" id="ARBA00023098"/>
    </source>
</evidence>
<evidence type="ECO:0000259" key="8">
    <source>
        <dbReference type="Pfam" id="PF01648"/>
    </source>
</evidence>
<feature type="domain" description="4'-phosphopantetheinyl transferase" evidence="8">
    <location>
        <begin position="14"/>
        <end position="106"/>
    </location>
</feature>
<dbReference type="AlphaFoldDB" id="A0A160TBI5"/>
<keyword evidence="3" id="KW-0479">Metal-binding</keyword>
<keyword evidence="6" id="KW-0443">Lipid metabolism</keyword>
<name>A0A160TBI5_9ZZZZ</name>
<dbReference type="SUPFAM" id="SSF56214">
    <property type="entry name" value="4'-phosphopantetheinyl transferase"/>
    <property type="match status" value="1"/>
</dbReference>
<dbReference type="InterPro" id="IPR004568">
    <property type="entry name" value="Ppantetheine-prot_Trfase_dom"/>
</dbReference>
<dbReference type="GO" id="GO:0006633">
    <property type="term" value="P:fatty acid biosynthetic process"/>
    <property type="evidence" value="ECO:0007669"/>
    <property type="project" value="UniProtKB-KW"/>
</dbReference>
<evidence type="ECO:0000256" key="5">
    <source>
        <dbReference type="ARBA" id="ARBA00022842"/>
    </source>
</evidence>
<dbReference type="EC" id="2.7.8.7" evidence="9"/>
<accession>A0A160TBI5</accession>
<dbReference type="NCBIfam" id="TIGR00556">
    <property type="entry name" value="pantethn_trn"/>
    <property type="match status" value="1"/>
</dbReference>
<evidence type="ECO:0000313" key="9">
    <source>
        <dbReference type="EMBL" id="CUS40868.1"/>
    </source>
</evidence>
<keyword evidence="5" id="KW-0460">Magnesium</keyword>
<evidence type="ECO:0000256" key="7">
    <source>
        <dbReference type="ARBA" id="ARBA00023160"/>
    </source>
</evidence>
<dbReference type="EMBL" id="CZQC01000028">
    <property type="protein sequence ID" value="CUS40868.1"/>
    <property type="molecule type" value="Genomic_DNA"/>
</dbReference>
<sequence>MFSLSDIEAHGVMGIGTDLLAESRINAIVERQPIKFAQRILTPAELSVWRQHQQPNNFLAKQFAAKEALSKALGTGIAAGVSFQHIEVLRDQHGAPYVVLSGVAAQRMKLLGATRALISLSDDQGLIQAFALIVV</sequence>
<dbReference type="GO" id="GO:0008897">
    <property type="term" value="F:holo-[acyl-carrier-protein] synthase activity"/>
    <property type="evidence" value="ECO:0007669"/>
    <property type="project" value="UniProtKB-EC"/>
</dbReference>
<keyword evidence="4" id="KW-0276">Fatty acid metabolism</keyword>
<gene>
    <name evidence="9" type="ORF">MGWOODY_Tha34</name>
</gene>
<dbReference type="Pfam" id="PF01648">
    <property type="entry name" value="ACPS"/>
    <property type="match status" value="1"/>
</dbReference>
<dbReference type="InterPro" id="IPR037143">
    <property type="entry name" value="4-PPantetheinyl_Trfase_dom_sf"/>
</dbReference>
<evidence type="ECO:0000256" key="2">
    <source>
        <dbReference type="ARBA" id="ARBA00022679"/>
    </source>
</evidence>
<evidence type="ECO:0000256" key="3">
    <source>
        <dbReference type="ARBA" id="ARBA00022723"/>
    </source>
</evidence>
<dbReference type="NCBIfam" id="TIGR00516">
    <property type="entry name" value="acpS"/>
    <property type="match status" value="1"/>
</dbReference>
<dbReference type="GO" id="GO:0000287">
    <property type="term" value="F:magnesium ion binding"/>
    <property type="evidence" value="ECO:0007669"/>
    <property type="project" value="InterPro"/>
</dbReference>
<keyword evidence="2 9" id="KW-0808">Transferase</keyword>
<protein>
    <submittedName>
        <fullName evidence="9">Holo-[acyl-carrier protein] synthase</fullName>
        <ecNumber evidence="9">2.7.8.7</ecNumber>
    </submittedName>
</protein>
<evidence type="ECO:0000256" key="1">
    <source>
        <dbReference type="ARBA" id="ARBA00022516"/>
    </source>
</evidence>
<keyword evidence="1" id="KW-0444">Lipid biosynthesis</keyword>